<dbReference type="InterPro" id="IPR045379">
    <property type="entry name" value="Crinkler_N"/>
</dbReference>
<evidence type="ECO:0000313" key="7">
    <source>
        <dbReference type="EMBL" id="KAE9331739.1"/>
    </source>
</evidence>
<reference evidence="8 9" key="1">
    <citation type="submission" date="2018-08" db="EMBL/GenBank/DDBJ databases">
        <title>Genomic investigation of the strawberry pathogen Phytophthora fragariae indicates pathogenicity is determined by transcriptional variation in three key races.</title>
        <authorList>
            <person name="Adams T.M."/>
            <person name="Armitage A.D."/>
            <person name="Sobczyk M.K."/>
            <person name="Bates H.J."/>
            <person name="Dunwell J.M."/>
            <person name="Nellist C.F."/>
            <person name="Harrison R.J."/>
        </authorList>
    </citation>
    <scope>NUCLEOTIDE SEQUENCE [LARGE SCALE GENOMIC DNA]</scope>
    <source>
        <strain evidence="6 8">NOV-5</strain>
        <strain evidence="5 9">NOV-71</strain>
        <strain evidence="7 10">NOV-77</strain>
    </source>
</reference>
<dbReference type="Proteomes" id="UP000440732">
    <property type="component" value="Unassembled WGS sequence"/>
</dbReference>
<dbReference type="Pfam" id="PF20147">
    <property type="entry name" value="Crinkler"/>
    <property type="match status" value="1"/>
</dbReference>
<comment type="caution">
    <text evidence="5">The sequence shown here is derived from an EMBL/GenBank/DDBJ whole genome shotgun (WGS) entry which is preliminary data.</text>
</comment>
<evidence type="ECO:0000259" key="4">
    <source>
        <dbReference type="PROSITE" id="PS50011"/>
    </source>
</evidence>
<organism evidence="5 9">
    <name type="scientific">Phytophthora fragariae</name>
    <dbReference type="NCBI Taxonomy" id="53985"/>
    <lineage>
        <taxon>Eukaryota</taxon>
        <taxon>Sar</taxon>
        <taxon>Stramenopiles</taxon>
        <taxon>Oomycota</taxon>
        <taxon>Peronosporomycetes</taxon>
        <taxon>Peronosporales</taxon>
        <taxon>Peronosporaceae</taxon>
        <taxon>Phytophthora</taxon>
    </lineage>
</organism>
<dbReference type="GO" id="GO:0005634">
    <property type="term" value="C:nucleus"/>
    <property type="evidence" value="ECO:0007669"/>
    <property type="project" value="TreeGrafter"/>
</dbReference>
<dbReference type="SUPFAM" id="SSF56112">
    <property type="entry name" value="Protein kinase-like (PK-like)"/>
    <property type="match status" value="1"/>
</dbReference>
<dbReference type="PANTHER" id="PTHR44167:SF24">
    <property type="entry name" value="SERINE_THREONINE-PROTEIN KINASE CHK2"/>
    <property type="match status" value="1"/>
</dbReference>
<evidence type="ECO:0000313" key="9">
    <source>
        <dbReference type="Proteomes" id="UP000441208"/>
    </source>
</evidence>
<dbReference type="Pfam" id="PF00069">
    <property type="entry name" value="Pkinase"/>
    <property type="match status" value="1"/>
</dbReference>
<dbReference type="EMBL" id="QXGA01001537">
    <property type="protein sequence ID" value="KAE9116400.1"/>
    <property type="molecule type" value="Genomic_DNA"/>
</dbReference>
<dbReference type="GO" id="GO:0005576">
    <property type="term" value="C:extracellular region"/>
    <property type="evidence" value="ECO:0007669"/>
    <property type="project" value="UniProtKB-SubCell"/>
</dbReference>
<evidence type="ECO:0000313" key="10">
    <source>
        <dbReference type="Proteomes" id="UP000486351"/>
    </source>
</evidence>
<sequence length="611" mass="70006">MTEVVELECAVYGEATVFPVKIGRNADVKALQRAIVDEKKDVNDRFKVGPATLTLYLARKKGETTWMKHDRNTESFLQGGIDTDYEKLLSSWKLTKAELLGPDFQPGDEEIHVLVELPDAQQNAVGPADLMPSFDEGWTASWLIEFHQSQIARHKLPLVGVLTEFIEQELPVKIALPERIRDTWMAKMKIPSSDLMAKMFRVANSEPCLEFMNQIGYRVVQPVDTGGTEKSFVSFWDDLIRRVLNFVGIGKSERNPSRSASTGPNRPNYLFFVDSVCVFRGVEKAPGRQIATPRRELVEKLVWNYGDAPYLFGYAAVGYEVRLYAITRTHNDVDAIELGVYDLKYLEGRFRWMLAMLHVARLLPSLASLCPDSAREEYTKIVRDQGIKVLLEPSRMVKCFPEALFQRAKDHAEAVYKVLEEHVIPNVDRLDHADEIDMRLIFKPRGQETKPTNLAELFHALANVLQALVKLHAVSWMHRDIRWLNVIKTRDGHNSWFLIDFMDAAQSPQDSPSGHHLSRLEHAPEIFSDGSHTTAVDVWSVGRLIQTCGDEVYGSWYDTGRERTQFPEQLMHRDPSRRPTAVDALDRLRQLEQEYLERQKMSGRKKKSRWN</sequence>
<dbReference type="GO" id="GO:0005524">
    <property type="term" value="F:ATP binding"/>
    <property type="evidence" value="ECO:0007669"/>
    <property type="project" value="InterPro"/>
</dbReference>
<dbReference type="GO" id="GO:0005737">
    <property type="term" value="C:cytoplasm"/>
    <property type="evidence" value="ECO:0007669"/>
    <property type="project" value="TreeGrafter"/>
</dbReference>
<dbReference type="Gene3D" id="1.10.510.10">
    <property type="entry name" value="Transferase(Phosphotransferase) domain 1"/>
    <property type="match status" value="1"/>
</dbReference>
<dbReference type="GO" id="GO:0044773">
    <property type="term" value="P:mitotic DNA damage checkpoint signaling"/>
    <property type="evidence" value="ECO:0007669"/>
    <property type="project" value="TreeGrafter"/>
</dbReference>
<evidence type="ECO:0000256" key="3">
    <source>
        <dbReference type="ARBA" id="ARBA00022525"/>
    </source>
</evidence>
<dbReference type="GO" id="GO:0004674">
    <property type="term" value="F:protein serine/threonine kinase activity"/>
    <property type="evidence" value="ECO:0007669"/>
    <property type="project" value="TreeGrafter"/>
</dbReference>
<dbReference type="Proteomes" id="UP000441208">
    <property type="component" value="Unassembled WGS sequence"/>
</dbReference>
<protein>
    <recommendedName>
        <fullName evidence="4">Protein kinase domain-containing protein</fullName>
    </recommendedName>
</protein>
<dbReference type="EMBL" id="QXFZ01001583">
    <property type="protein sequence ID" value="KAE9088078.1"/>
    <property type="molecule type" value="Genomic_DNA"/>
</dbReference>
<name>A0A6A3R2D3_9STRA</name>
<evidence type="ECO:0000256" key="2">
    <source>
        <dbReference type="ARBA" id="ARBA00004613"/>
    </source>
</evidence>
<dbReference type="PROSITE" id="PS50011">
    <property type="entry name" value="PROTEIN_KINASE_DOM"/>
    <property type="match status" value="1"/>
</dbReference>
<dbReference type="InterPro" id="IPR000719">
    <property type="entry name" value="Prot_kinase_dom"/>
</dbReference>
<dbReference type="GO" id="GO:0043657">
    <property type="term" value="C:host cell"/>
    <property type="evidence" value="ECO:0007669"/>
    <property type="project" value="UniProtKB-SubCell"/>
</dbReference>
<comment type="subcellular location">
    <subcellularLocation>
        <location evidence="1">Host cell</location>
    </subcellularLocation>
    <subcellularLocation>
        <location evidence="2">Secreted</location>
    </subcellularLocation>
</comment>
<evidence type="ECO:0000313" key="6">
    <source>
        <dbReference type="EMBL" id="KAE9116400.1"/>
    </source>
</evidence>
<feature type="domain" description="Protein kinase" evidence="4">
    <location>
        <begin position="299"/>
        <end position="596"/>
    </location>
</feature>
<keyword evidence="3" id="KW-0964">Secreted</keyword>
<dbReference type="EMBL" id="QXFY01000985">
    <property type="protein sequence ID" value="KAE9331739.1"/>
    <property type="molecule type" value="Genomic_DNA"/>
</dbReference>
<dbReference type="Proteomes" id="UP000486351">
    <property type="component" value="Unassembled WGS sequence"/>
</dbReference>
<evidence type="ECO:0000313" key="8">
    <source>
        <dbReference type="Proteomes" id="UP000440732"/>
    </source>
</evidence>
<accession>A0A6A3R2D3</accession>
<dbReference type="PANTHER" id="PTHR44167">
    <property type="entry name" value="OVARIAN-SPECIFIC SERINE/THREONINE-PROTEIN KINASE LOK-RELATED"/>
    <property type="match status" value="1"/>
</dbReference>
<proteinExistence type="predicted"/>
<evidence type="ECO:0000313" key="5">
    <source>
        <dbReference type="EMBL" id="KAE9088078.1"/>
    </source>
</evidence>
<gene>
    <name evidence="6" type="ORF">PF006_g19050</name>
    <name evidence="5" type="ORF">PF007_g20115</name>
    <name evidence="7" type="ORF">PF008_g15283</name>
</gene>
<dbReference type="InterPro" id="IPR011009">
    <property type="entry name" value="Kinase-like_dom_sf"/>
</dbReference>
<evidence type="ECO:0000256" key="1">
    <source>
        <dbReference type="ARBA" id="ARBA00004340"/>
    </source>
</evidence>
<dbReference type="AlphaFoldDB" id="A0A6A3R2D3"/>